<sequence>MGPGTNIDDYVEEGTYKFDPDMLSRLTRAPHEKLFVARGDGDSMFPTLMNDDTVVIDTTQRVVNLRDRIWACSIHGAGAIKRLRPAADGKVEIISDNPAVKDDLVDATDIHIVGRVIWLGRRV</sequence>
<keyword evidence="2" id="KW-0238">DNA-binding</keyword>
<dbReference type="GO" id="GO:0003677">
    <property type="term" value="F:DNA binding"/>
    <property type="evidence" value="ECO:0007669"/>
    <property type="project" value="UniProtKB-KW"/>
</dbReference>
<evidence type="ECO:0000256" key="2">
    <source>
        <dbReference type="ARBA" id="ARBA00023125"/>
    </source>
</evidence>
<dbReference type="AlphaFoldDB" id="A0A1D8A984"/>
<dbReference type="SUPFAM" id="SSF51306">
    <property type="entry name" value="LexA/Signal peptidase"/>
    <property type="match status" value="1"/>
</dbReference>
<dbReference type="InterPro" id="IPR039418">
    <property type="entry name" value="LexA-like"/>
</dbReference>
<feature type="domain" description="Peptidase S24/S26A/S26B/S26C" evidence="4">
    <location>
        <begin position="6"/>
        <end position="117"/>
    </location>
</feature>
<dbReference type="Proteomes" id="UP000094626">
    <property type="component" value="Chromosome"/>
</dbReference>
<dbReference type="CDD" id="cd06529">
    <property type="entry name" value="S24_LexA-like"/>
    <property type="match status" value="1"/>
</dbReference>
<dbReference type="PANTHER" id="PTHR40661:SF3">
    <property type="entry name" value="FELS-1 PROPHAGE TRANSCRIPTIONAL REGULATOR"/>
    <property type="match status" value="1"/>
</dbReference>
<name>A0A1D8A984_9SPHN</name>
<dbReference type="EMBL" id="CP017075">
    <property type="protein sequence ID" value="AOR78630.1"/>
    <property type="molecule type" value="Genomic_DNA"/>
</dbReference>
<dbReference type="InterPro" id="IPR036286">
    <property type="entry name" value="LexA/Signal_pep-like_sf"/>
</dbReference>
<proteinExistence type="predicted"/>
<keyword evidence="6" id="KW-1185">Reference proteome</keyword>
<dbReference type="Gene3D" id="2.10.109.10">
    <property type="entry name" value="Umud Fragment, subunit A"/>
    <property type="match status" value="1"/>
</dbReference>
<dbReference type="Pfam" id="PF00717">
    <property type="entry name" value="Peptidase_S24"/>
    <property type="match status" value="1"/>
</dbReference>
<keyword evidence="3" id="KW-0804">Transcription</keyword>
<dbReference type="PANTHER" id="PTHR40661">
    <property type="match status" value="1"/>
</dbReference>
<dbReference type="KEGG" id="nre:BES08_10890"/>
<evidence type="ECO:0000259" key="4">
    <source>
        <dbReference type="Pfam" id="PF00717"/>
    </source>
</evidence>
<dbReference type="InterPro" id="IPR015927">
    <property type="entry name" value="Peptidase_S24_S26A/B/C"/>
</dbReference>
<evidence type="ECO:0000256" key="3">
    <source>
        <dbReference type="ARBA" id="ARBA00023163"/>
    </source>
</evidence>
<protein>
    <recommendedName>
        <fullName evidence="4">Peptidase S24/S26A/S26B/S26C domain-containing protein</fullName>
    </recommendedName>
</protein>
<reference evidence="6" key="1">
    <citation type="journal article" date="2017" name="J. Biotechnol.">
        <title>Complete genome sequence of Novosphingobium resinovorum SA1, a versatile xenobiotic-degrading bacterium capable of utilizing sulfanilic acid.</title>
        <authorList>
            <person name="Hegedus B."/>
            <person name="Kos P.B."/>
            <person name="Balint B."/>
            <person name="Maroti G."/>
            <person name="Gan H.M."/>
            <person name="Perei K."/>
            <person name="Rakhely G."/>
        </authorList>
    </citation>
    <scope>NUCLEOTIDE SEQUENCE [LARGE SCALE GENOMIC DNA]</scope>
    <source>
        <strain evidence="6">SA1</strain>
    </source>
</reference>
<gene>
    <name evidence="5" type="ORF">BES08_10890</name>
</gene>
<keyword evidence="1" id="KW-0805">Transcription regulation</keyword>
<accession>A0A1D8A984</accession>
<organism evidence="5 6">
    <name type="scientific">Novosphingobium resinovorum</name>
    <dbReference type="NCBI Taxonomy" id="158500"/>
    <lineage>
        <taxon>Bacteria</taxon>
        <taxon>Pseudomonadati</taxon>
        <taxon>Pseudomonadota</taxon>
        <taxon>Alphaproteobacteria</taxon>
        <taxon>Sphingomonadales</taxon>
        <taxon>Sphingomonadaceae</taxon>
        <taxon>Novosphingobium</taxon>
    </lineage>
</organism>
<evidence type="ECO:0000313" key="6">
    <source>
        <dbReference type="Proteomes" id="UP000094626"/>
    </source>
</evidence>
<evidence type="ECO:0000313" key="5">
    <source>
        <dbReference type="EMBL" id="AOR78630.1"/>
    </source>
</evidence>
<evidence type="ECO:0000256" key="1">
    <source>
        <dbReference type="ARBA" id="ARBA00023015"/>
    </source>
</evidence>